<protein>
    <submittedName>
        <fullName evidence="3">Uncharacterized protein</fullName>
    </submittedName>
</protein>
<keyword evidence="2" id="KW-0812">Transmembrane</keyword>
<dbReference type="KEGG" id="dvm:DvMF_1329"/>
<feature type="compositionally biased region" description="Basic and acidic residues" evidence="1">
    <location>
        <begin position="62"/>
        <end position="72"/>
    </location>
</feature>
<name>B8DRJ1_NITV9</name>
<feature type="region of interest" description="Disordered" evidence="1">
    <location>
        <begin position="62"/>
        <end position="97"/>
    </location>
</feature>
<feature type="transmembrane region" description="Helical" evidence="2">
    <location>
        <begin position="36"/>
        <end position="55"/>
    </location>
</feature>
<dbReference type="OrthoDB" id="5460686at2"/>
<sequence length="97" mass="10565">MLELDFTTSGYVYMALIWACVGIGAAILARRQGRNPLLWCVACLIAPIALFYLAGEHSGREDARKRAERARTEQTPSGSMQPGHEQVRASADGKGTE</sequence>
<accession>B8DRJ1</accession>
<dbReference type="EMBL" id="CP001197">
    <property type="protein sequence ID" value="ACL08278.1"/>
    <property type="molecule type" value="Genomic_DNA"/>
</dbReference>
<proteinExistence type="predicted"/>
<dbReference type="STRING" id="883.DvMF_1329"/>
<organism evidence="3">
    <name type="scientific">Nitratidesulfovibrio vulgaris (strain DSM 19637 / Miyazaki F)</name>
    <name type="common">Desulfovibrio vulgaris</name>
    <dbReference type="NCBI Taxonomy" id="883"/>
    <lineage>
        <taxon>Bacteria</taxon>
        <taxon>Pseudomonadati</taxon>
        <taxon>Thermodesulfobacteriota</taxon>
        <taxon>Desulfovibrionia</taxon>
        <taxon>Desulfovibrionales</taxon>
        <taxon>Desulfovibrionaceae</taxon>
        <taxon>Nitratidesulfovibrio</taxon>
    </lineage>
</organism>
<evidence type="ECO:0000256" key="2">
    <source>
        <dbReference type="SAM" id="Phobius"/>
    </source>
</evidence>
<evidence type="ECO:0000313" key="3">
    <source>
        <dbReference type="EMBL" id="ACL08278.1"/>
    </source>
</evidence>
<gene>
    <name evidence="3" type="ordered locus">DvMF_1329</name>
</gene>
<feature type="transmembrane region" description="Helical" evidence="2">
    <location>
        <begin position="12"/>
        <end position="29"/>
    </location>
</feature>
<keyword evidence="2" id="KW-0472">Membrane</keyword>
<reference evidence="3" key="1">
    <citation type="submission" date="2008-10" db="EMBL/GenBank/DDBJ databases">
        <title>Complete sequence of Desulfovibrio vulgaris str. 'Miyazaki F'.</title>
        <authorList>
            <person name="Lucas S."/>
            <person name="Copeland A."/>
            <person name="Lapidus A."/>
            <person name="Glavina del Rio T."/>
            <person name="Dalin E."/>
            <person name="Tice H."/>
            <person name="Bruce D."/>
            <person name="Goodwin L."/>
            <person name="Pitluck S."/>
            <person name="Sims D."/>
            <person name="Brettin T."/>
            <person name="Detter J.C."/>
            <person name="Han C."/>
            <person name="Larimer F."/>
            <person name="Land M."/>
            <person name="Hauser L."/>
            <person name="Kyrpides N."/>
            <person name="Mikhailova N."/>
            <person name="Hazen T.C."/>
            <person name="Richardson P."/>
        </authorList>
    </citation>
    <scope>NUCLEOTIDE SEQUENCE</scope>
    <source>
        <strain evidence="3">Miyazaki F</strain>
    </source>
</reference>
<dbReference type="AlphaFoldDB" id="B8DRJ1"/>
<dbReference type="HOGENOM" id="CLU_2342250_0_0_7"/>
<evidence type="ECO:0000256" key="1">
    <source>
        <dbReference type="SAM" id="MobiDB-lite"/>
    </source>
</evidence>
<keyword evidence="2" id="KW-1133">Transmembrane helix</keyword>